<protein>
    <submittedName>
        <fullName evidence="2">Uncharacterized protein</fullName>
    </submittedName>
</protein>
<dbReference type="AlphaFoldDB" id="A0AAV0BU86"/>
<gene>
    <name evidence="2" type="ORF">PPACK8108_LOCUS25028</name>
</gene>
<feature type="compositionally biased region" description="Basic and acidic residues" evidence="1">
    <location>
        <begin position="87"/>
        <end position="99"/>
    </location>
</feature>
<evidence type="ECO:0000313" key="3">
    <source>
        <dbReference type="Proteomes" id="UP001153365"/>
    </source>
</evidence>
<keyword evidence="3" id="KW-1185">Reference proteome</keyword>
<sequence>MPVRKGGGLVEAAVDWSLPAFGAGPGPAVLSPRRFRGGVLTGQKTPQSLAQARIFGLGDSPAASAGSSRLEQPASNVWPGKHGGSALKEKRGEERKRGLTDAPLLEAVAPIPEGWYTRT</sequence>
<evidence type="ECO:0000313" key="2">
    <source>
        <dbReference type="EMBL" id="CAH7689867.1"/>
    </source>
</evidence>
<feature type="compositionally biased region" description="Polar residues" evidence="1">
    <location>
        <begin position="65"/>
        <end position="75"/>
    </location>
</feature>
<feature type="region of interest" description="Disordered" evidence="1">
    <location>
        <begin position="60"/>
        <end position="101"/>
    </location>
</feature>
<organism evidence="2 3">
    <name type="scientific">Phakopsora pachyrhizi</name>
    <name type="common">Asian soybean rust disease fungus</name>
    <dbReference type="NCBI Taxonomy" id="170000"/>
    <lineage>
        <taxon>Eukaryota</taxon>
        <taxon>Fungi</taxon>
        <taxon>Dikarya</taxon>
        <taxon>Basidiomycota</taxon>
        <taxon>Pucciniomycotina</taxon>
        <taxon>Pucciniomycetes</taxon>
        <taxon>Pucciniales</taxon>
        <taxon>Phakopsoraceae</taxon>
        <taxon>Phakopsora</taxon>
    </lineage>
</organism>
<dbReference type="EMBL" id="CALTRL010006146">
    <property type="protein sequence ID" value="CAH7689867.1"/>
    <property type="molecule type" value="Genomic_DNA"/>
</dbReference>
<reference evidence="2" key="1">
    <citation type="submission" date="2022-06" db="EMBL/GenBank/DDBJ databases">
        <authorList>
            <consortium name="SYNGENTA / RWTH Aachen University"/>
        </authorList>
    </citation>
    <scope>NUCLEOTIDE SEQUENCE</scope>
</reference>
<proteinExistence type="predicted"/>
<evidence type="ECO:0000256" key="1">
    <source>
        <dbReference type="SAM" id="MobiDB-lite"/>
    </source>
</evidence>
<name>A0AAV0BU86_PHAPC</name>
<dbReference type="Proteomes" id="UP001153365">
    <property type="component" value="Unassembled WGS sequence"/>
</dbReference>
<comment type="caution">
    <text evidence="2">The sequence shown here is derived from an EMBL/GenBank/DDBJ whole genome shotgun (WGS) entry which is preliminary data.</text>
</comment>
<accession>A0AAV0BU86</accession>